<dbReference type="OrthoDB" id="1902587at2759"/>
<dbReference type="SUPFAM" id="SSF54534">
    <property type="entry name" value="FKBP-like"/>
    <property type="match status" value="1"/>
</dbReference>
<evidence type="ECO:0000313" key="5">
    <source>
        <dbReference type="Proteomes" id="UP000198341"/>
    </source>
</evidence>
<organism evidence="4 5">
    <name type="scientific">Bathycoccus prasinos</name>
    <dbReference type="NCBI Taxonomy" id="41875"/>
    <lineage>
        <taxon>Eukaryota</taxon>
        <taxon>Viridiplantae</taxon>
        <taxon>Chlorophyta</taxon>
        <taxon>Mamiellophyceae</taxon>
        <taxon>Mamiellales</taxon>
        <taxon>Bathycoccaceae</taxon>
        <taxon>Bathycoccus</taxon>
    </lineage>
</organism>
<keyword evidence="1" id="KW-0697">Rotamase</keyword>
<dbReference type="Pfam" id="PF00254">
    <property type="entry name" value="FKBP_C"/>
    <property type="match status" value="1"/>
</dbReference>
<keyword evidence="5" id="KW-1185">Reference proteome</keyword>
<evidence type="ECO:0000259" key="3">
    <source>
        <dbReference type="PROSITE" id="PS50059"/>
    </source>
</evidence>
<accession>K8F281</accession>
<dbReference type="eggNOG" id="KOG0552">
    <property type="taxonomic scope" value="Eukaryota"/>
</dbReference>
<feature type="domain" description="PPIase FKBP-type" evidence="3">
    <location>
        <begin position="188"/>
        <end position="289"/>
    </location>
</feature>
<name>K8F281_9CHLO</name>
<dbReference type="InterPro" id="IPR053111">
    <property type="entry name" value="Chloro_FKBP-type_PPIase"/>
</dbReference>
<dbReference type="InterPro" id="IPR046357">
    <property type="entry name" value="PPIase_dom_sf"/>
</dbReference>
<dbReference type="AlphaFoldDB" id="K8F281"/>
<dbReference type="PANTHER" id="PTHR47598">
    <property type="entry name" value="PEPTIDYL-PROLYL CIS-TRANS ISOMERASE FKBP17-2, CHLOROPLASTIC"/>
    <property type="match status" value="1"/>
</dbReference>
<feature type="compositionally biased region" description="Low complexity" evidence="2">
    <location>
        <begin position="29"/>
        <end position="48"/>
    </location>
</feature>
<reference evidence="4 5" key="1">
    <citation type="submission" date="2011-10" db="EMBL/GenBank/DDBJ databases">
        <authorList>
            <person name="Genoscope - CEA"/>
        </authorList>
    </citation>
    <scope>NUCLEOTIDE SEQUENCE [LARGE SCALE GENOMIC DNA]</scope>
    <source>
        <strain evidence="4 5">RCC 1105</strain>
    </source>
</reference>
<dbReference type="PROSITE" id="PS50059">
    <property type="entry name" value="FKBP_PPIASE"/>
    <property type="match status" value="1"/>
</dbReference>
<dbReference type="GeneID" id="19014953"/>
<sequence length="293" mass="31241">MMMRATTTNNNNSFCCSSTFHNTLSSYSSARRARSSAKASSSSSSSFSAKKKSRSSVLTKATTGDGDDEDDEKKDVSKSNDAVDNALFGRKTEDEEDGLKKTKKKQLGSKGVNLFDPAATLSRALTKRFGIVGGLSLVAVLALVEGGEIVKSLLEIDKDVDEQSETVSESGLKIKDVRIGGGGMPNKGNFVGVEVKMSNAEDPNVVYVDTKKTGKPIAFIYKSGKPLLTPLCEGIVEGVSTMKRGGIRELRIPAEKLGFGANDVVLADGTTKIPGGTDLFVRLELVDVTSYYQ</sequence>
<evidence type="ECO:0000313" key="4">
    <source>
        <dbReference type="EMBL" id="CCO66210.1"/>
    </source>
</evidence>
<dbReference type="Proteomes" id="UP000198341">
    <property type="component" value="Chromosome 7"/>
</dbReference>
<evidence type="ECO:0000256" key="1">
    <source>
        <dbReference type="PROSITE-ProRule" id="PRU00277"/>
    </source>
</evidence>
<dbReference type="STRING" id="41875.K8F281"/>
<dbReference type="GO" id="GO:0003755">
    <property type="term" value="F:peptidyl-prolyl cis-trans isomerase activity"/>
    <property type="evidence" value="ECO:0007669"/>
    <property type="project" value="UniProtKB-KW"/>
</dbReference>
<dbReference type="EMBL" id="FO082272">
    <property type="protein sequence ID" value="CCO66210.1"/>
    <property type="molecule type" value="Genomic_DNA"/>
</dbReference>
<proteinExistence type="predicted"/>
<dbReference type="RefSeq" id="XP_007512122.1">
    <property type="nucleotide sequence ID" value="XM_007512060.1"/>
</dbReference>
<dbReference type="InterPro" id="IPR001179">
    <property type="entry name" value="PPIase_FKBP_dom"/>
</dbReference>
<evidence type="ECO:0000256" key="2">
    <source>
        <dbReference type="SAM" id="MobiDB-lite"/>
    </source>
</evidence>
<dbReference type="GO" id="GO:0009507">
    <property type="term" value="C:chloroplast"/>
    <property type="evidence" value="ECO:0007669"/>
    <property type="project" value="TreeGrafter"/>
</dbReference>
<dbReference type="Gene3D" id="3.10.50.40">
    <property type="match status" value="1"/>
</dbReference>
<feature type="region of interest" description="Disordered" evidence="2">
    <location>
        <begin position="29"/>
        <end position="106"/>
    </location>
</feature>
<dbReference type="EC" id="5.2.1.8" evidence="1"/>
<protein>
    <recommendedName>
        <fullName evidence="1">peptidylprolyl isomerase</fullName>
        <ecNumber evidence="1">5.2.1.8</ecNumber>
    </recommendedName>
</protein>
<keyword evidence="1" id="KW-0413">Isomerase</keyword>
<dbReference type="PANTHER" id="PTHR47598:SF1">
    <property type="entry name" value="PEPTIDYL-PROLYL CIS-TRANS ISOMERASE FKBP17-2, CHLOROPLASTIC"/>
    <property type="match status" value="1"/>
</dbReference>
<comment type="catalytic activity">
    <reaction evidence="1">
        <text>[protein]-peptidylproline (omega=180) = [protein]-peptidylproline (omega=0)</text>
        <dbReference type="Rhea" id="RHEA:16237"/>
        <dbReference type="Rhea" id="RHEA-COMP:10747"/>
        <dbReference type="Rhea" id="RHEA-COMP:10748"/>
        <dbReference type="ChEBI" id="CHEBI:83833"/>
        <dbReference type="ChEBI" id="CHEBI:83834"/>
        <dbReference type="EC" id="5.2.1.8"/>
    </reaction>
</comment>
<dbReference type="KEGG" id="bpg:Bathy07g04640"/>
<gene>
    <name evidence="4" type="ORF">Bathy07g04640</name>
</gene>